<keyword evidence="2" id="KW-1185">Reference proteome</keyword>
<proteinExistence type="predicted"/>
<comment type="caution">
    <text evidence="1">The sequence shown here is derived from an EMBL/GenBank/DDBJ whole genome shotgun (WGS) entry which is preliminary data.</text>
</comment>
<organism evidence="1 2">
    <name type="scientific">Clostridium tepidiprofundi DSM 19306</name>
    <dbReference type="NCBI Taxonomy" id="1121338"/>
    <lineage>
        <taxon>Bacteria</taxon>
        <taxon>Bacillati</taxon>
        <taxon>Bacillota</taxon>
        <taxon>Clostridia</taxon>
        <taxon>Eubacteriales</taxon>
        <taxon>Clostridiaceae</taxon>
        <taxon>Clostridium</taxon>
    </lineage>
</organism>
<dbReference type="EMBL" id="LTBA01000010">
    <property type="protein sequence ID" value="KYH34828.1"/>
    <property type="molecule type" value="Genomic_DNA"/>
</dbReference>
<dbReference type="AlphaFoldDB" id="A0A151B4J5"/>
<evidence type="ECO:0000313" key="2">
    <source>
        <dbReference type="Proteomes" id="UP000075531"/>
    </source>
</evidence>
<dbReference type="Gene3D" id="3.40.50.11190">
    <property type="match status" value="1"/>
</dbReference>
<reference evidence="1 2" key="1">
    <citation type="submission" date="2016-02" db="EMBL/GenBank/DDBJ databases">
        <title>Genome sequence of Clostridium tepidiprofundi DSM 19306.</title>
        <authorList>
            <person name="Poehlein A."/>
            <person name="Daniel R."/>
        </authorList>
    </citation>
    <scope>NUCLEOTIDE SEQUENCE [LARGE SCALE GENOMIC DNA]</scope>
    <source>
        <strain evidence="1 2">DSM 19306</strain>
    </source>
</reference>
<dbReference type="Proteomes" id="UP000075531">
    <property type="component" value="Unassembled WGS sequence"/>
</dbReference>
<dbReference type="STRING" id="1121338.CLTEP_12930"/>
<gene>
    <name evidence="1" type="ORF">CLTEP_12930</name>
</gene>
<evidence type="ECO:0000313" key="1">
    <source>
        <dbReference type="EMBL" id="KYH34828.1"/>
    </source>
</evidence>
<protein>
    <recommendedName>
        <fullName evidence="3">UDP-2,4-diacetamido-2,4, 6-trideoxy-beta-L-altropyranose hydrolase</fullName>
    </recommendedName>
</protein>
<dbReference type="PATRIC" id="fig|1121338.3.peg.1329"/>
<sequence>MKIGIRADGGSKIGMGHIMRTLVLAKELAKTNNVGWFNALDKENFVDAFTNIALNFNLRKDMSIKGQNIIDGKGVERIVNAIVGRKL</sequence>
<evidence type="ECO:0008006" key="3">
    <source>
        <dbReference type="Google" id="ProtNLM"/>
    </source>
</evidence>
<name>A0A151B4J5_9CLOT</name>
<accession>A0A151B4J5</accession>
<dbReference type="OrthoDB" id="9805604at2"/>